<keyword evidence="2" id="KW-1185">Reference proteome</keyword>
<reference evidence="1 2" key="1">
    <citation type="submission" date="2021-02" db="EMBL/GenBank/DDBJ databases">
        <authorList>
            <person name="Han P."/>
        </authorList>
    </citation>
    <scope>NUCLEOTIDE SEQUENCE [LARGE SCALE GENOMIC DNA]</scope>
    <source>
        <strain evidence="1">Candidatus Nitrospira sp. ZN2</strain>
    </source>
</reference>
<dbReference type="RefSeq" id="WP_213044064.1">
    <property type="nucleotide sequence ID" value="NZ_CAJNBJ010000020.1"/>
</dbReference>
<comment type="caution">
    <text evidence="1">The sequence shown here is derived from an EMBL/GenBank/DDBJ whole genome shotgun (WGS) entry which is preliminary data.</text>
</comment>
<evidence type="ECO:0000313" key="1">
    <source>
        <dbReference type="EMBL" id="CAE6796433.1"/>
    </source>
</evidence>
<gene>
    <name evidence="1" type="ORF">NSPZN2_70115</name>
</gene>
<dbReference type="EMBL" id="CAJNBJ010000020">
    <property type="protein sequence ID" value="CAE6796433.1"/>
    <property type="molecule type" value="Genomic_DNA"/>
</dbReference>
<accession>A0ABN7MD55</accession>
<organism evidence="1 2">
    <name type="scientific">Nitrospira defluvii</name>
    <dbReference type="NCBI Taxonomy" id="330214"/>
    <lineage>
        <taxon>Bacteria</taxon>
        <taxon>Pseudomonadati</taxon>
        <taxon>Nitrospirota</taxon>
        <taxon>Nitrospiria</taxon>
        <taxon>Nitrospirales</taxon>
        <taxon>Nitrospiraceae</taxon>
        <taxon>Nitrospira</taxon>
    </lineage>
</organism>
<evidence type="ECO:0000313" key="2">
    <source>
        <dbReference type="Proteomes" id="UP000675880"/>
    </source>
</evidence>
<name>A0ABN7MD55_9BACT</name>
<sequence length="553" mass="62682">MSAGIRTSLTRVYTYPAYLTFSSYAALPAAVREEADQMQSLWNAMVDVYEVAHRQQERLHKQFLQTSRTTTRAAGGTRSIGDPLECIKQLRGQNDSLEDATLLALSRTYRTAAAEYEASQHHNTDRCLPYPESMKQELSQITKRLHDTLHQLARTSPLSRSHSNAMLERMKTAIRRVPLGNLPPSKETGPPTSLFFTHNFGSQGIRIQSLTRADMTQSGSSFAANRLLTLNPASQLAEDTDPRDRGQRDFCRTEGELFVRNVPIPFELILTPLLPKDALLKQVSLIGSQQRPQTSVNLDSSNARLRNDTTWQWHLQFTLIVPPTQQTEPKKYGMIALDFDHRLINDANPLVRVGEWVSDTGKHESVFFPARILKNLIAAYEAREALNVQHLALKQLFVHFPFGEALADMVKEPIHSDVPLSRKRLRCIAHQAVEKAYSAPLTSIIREILSQIRDTRIDVVRRRRQWRRDRTEFYDKLAHRLSREAGTIVLTPILMPEPSGSEGSSTCTTRSAPLAQALAHPINMQEFIHRLRHAAPIYRTTLHFVQSMHALIA</sequence>
<proteinExistence type="predicted"/>
<dbReference type="Proteomes" id="UP000675880">
    <property type="component" value="Unassembled WGS sequence"/>
</dbReference>
<protein>
    <submittedName>
        <fullName evidence="1">Uncharacterized protein</fullName>
    </submittedName>
</protein>